<dbReference type="Gene3D" id="3.40.50.620">
    <property type="entry name" value="HUPs"/>
    <property type="match status" value="1"/>
</dbReference>
<dbReference type="EMBL" id="JADZSC010000001">
    <property type="protein sequence ID" value="MBH0229943.1"/>
    <property type="molecule type" value="Genomic_DNA"/>
</dbReference>
<evidence type="ECO:0000256" key="7">
    <source>
        <dbReference type="ARBA" id="ARBA00022840"/>
    </source>
</evidence>
<dbReference type="NCBIfam" id="NF000840">
    <property type="entry name" value="PRK00071.1-3"/>
    <property type="match status" value="1"/>
</dbReference>
<proteinExistence type="inferred from homology"/>
<evidence type="ECO:0000256" key="2">
    <source>
        <dbReference type="ARBA" id="ARBA00005019"/>
    </source>
</evidence>
<evidence type="ECO:0000256" key="1">
    <source>
        <dbReference type="ARBA" id="ARBA00002324"/>
    </source>
</evidence>
<keyword evidence="6 10" id="KW-0547">Nucleotide-binding</keyword>
<comment type="caution">
    <text evidence="12">The sequence shown here is derived from an EMBL/GenBank/DDBJ whole genome shotgun (WGS) entry which is preliminary data.</text>
</comment>
<dbReference type="Proteomes" id="UP000614490">
    <property type="component" value="Unassembled WGS sequence"/>
</dbReference>
<dbReference type="CDD" id="cd02165">
    <property type="entry name" value="NMNAT"/>
    <property type="match status" value="1"/>
</dbReference>
<evidence type="ECO:0000256" key="5">
    <source>
        <dbReference type="ARBA" id="ARBA00022695"/>
    </source>
</evidence>
<name>A0A931HUX2_9BACI</name>
<evidence type="ECO:0000256" key="4">
    <source>
        <dbReference type="ARBA" id="ARBA00022679"/>
    </source>
</evidence>
<dbReference type="EC" id="2.7.7.18" evidence="10"/>
<reference evidence="12 13" key="1">
    <citation type="journal article" date="2005" name="Int. J. Syst. Evol. Microbiol.">
        <title>Halobacillus yeomjeoni sp. nov., isolated from a marine solar saltern in Korea.</title>
        <authorList>
            <person name="Yoon J.H."/>
            <person name="Kang S.J."/>
            <person name="Lee C.H."/>
            <person name="Oh H.W."/>
            <person name="Oh T.K."/>
        </authorList>
    </citation>
    <scope>NUCLEOTIDE SEQUENCE [LARGE SCALE GENOMIC DNA]</scope>
    <source>
        <strain evidence="12 13">KCTC 3957</strain>
    </source>
</reference>
<keyword evidence="13" id="KW-1185">Reference proteome</keyword>
<dbReference type="SUPFAM" id="SSF52374">
    <property type="entry name" value="Nucleotidylyl transferase"/>
    <property type="match status" value="1"/>
</dbReference>
<keyword evidence="4 10" id="KW-0808">Transferase</keyword>
<keyword evidence="3 10" id="KW-0662">Pyridine nucleotide biosynthesis</keyword>
<comment type="function">
    <text evidence="1 10">Catalyzes the reversible adenylation of nicotinate mononucleotide (NaMN) to nicotinic acid adenine dinucleotide (NaAD).</text>
</comment>
<evidence type="ECO:0000259" key="11">
    <source>
        <dbReference type="Pfam" id="PF01467"/>
    </source>
</evidence>
<dbReference type="GO" id="GO:0004515">
    <property type="term" value="F:nicotinate-nucleotide adenylyltransferase activity"/>
    <property type="evidence" value="ECO:0007669"/>
    <property type="project" value="UniProtKB-UniRule"/>
</dbReference>
<dbReference type="HAMAP" id="MF_00244">
    <property type="entry name" value="NaMN_adenylyltr"/>
    <property type="match status" value="1"/>
</dbReference>
<evidence type="ECO:0000256" key="9">
    <source>
        <dbReference type="ARBA" id="ARBA00048721"/>
    </source>
</evidence>
<organism evidence="12 13">
    <name type="scientific">Halobacillus yeomjeoni</name>
    <dbReference type="NCBI Taxonomy" id="311194"/>
    <lineage>
        <taxon>Bacteria</taxon>
        <taxon>Bacillati</taxon>
        <taxon>Bacillota</taxon>
        <taxon>Bacilli</taxon>
        <taxon>Bacillales</taxon>
        <taxon>Bacillaceae</taxon>
        <taxon>Halobacillus</taxon>
    </lineage>
</organism>
<comment type="pathway">
    <text evidence="2 10">Cofactor biosynthesis; NAD(+) biosynthesis; deamido-NAD(+) from nicotinate D-ribonucleotide: step 1/1.</text>
</comment>
<dbReference type="NCBIfam" id="TIGR00482">
    <property type="entry name" value="nicotinate (nicotinamide) nucleotide adenylyltransferase"/>
    <property type="match status" value="1"/>
</dbReference>
<accession>A0A931HUX2</accession>
<gene>
    <name evidence="10" type="primary">nadD</name>
    <name evidence="12" type="ORF">H0267_06910</name>
</gene>
<comment type="catalytic activity">
    <reaction evidence="9 10">
        <text>nicotinate beta-D-ribonucleotide + ATP + H(+) = deamido-NAD(+) + diphosphate</text>
        <dbReference type="Rhea" id="RHEA:22860"/>
        <dbReference type="ChEBI" id="CHEBI:15378"/>
        <dbReference type="ChEBI" id="CHEBI:30616"/>
        <dbReference type="ChEBI" id="CHEBI:33019"/>
        <dbReference type="ChEBI" id="CHEBI:57502"/>
        <dbReference type="ChEBI" id="CHEBI:58437"/>
        <dbReference type="EC" id="2.7.7.18"/>
    </reaction>
</comment>
<evidence type="ECO:0000256" key="6">
    <source>
        <dbReference type="ARBA" id="ARBA00022741"/>
    </source>
</evidence>
<evidence type="ECO:0000256" key="10">
    <source>
        <dbReference type="HAMAP-Rule" id="MF_00244"/>
    </source>
</evidence>
<evidence type="ECO:0000256" key="8">
    <source>
        <dbReference type="ARBA" id="ARBA00023027"/>
    </source>
</evidence>
<dbReference type="GO" id="GO:0009435">
    <property type="term" value="P:NAD+ biosynthetic process"/>
    <property type="evidence" value="ECO:0007669"/>
    <property type="project" value="UniProtKB-UniRule"/>
</dbReference>
<dbReference type="Pfam" id="PF01467">
    <property type="entry name" value="CTP_transf_like"/>
    <property type="match status" value="1"/>
</dbReference>
<evidence type="ECO:0000313" key="12">
    <source>
        <dbReference type="EMBL" id="MBH0229943.1"/>
    </source>
</evidence>
<dbReference type="GO" id="GO:0005524">
    <property type="term" value="F:ATP binding"/>
    <property type="evidence" value="ECO:0007669"/>
    <property type="project" value="UniProtKB-KW"/>
</dbReference>
<dbReference type="NCBIfam" id="NF000841">
    <property type="entry name" value="PRK00071.1-4"/>
    <property type="match status" value="1"/>
</dbReference>
<dbReference type="InterPro" id="IPR014729">
    <property type="entry name" value="Rossmann-like_a/b/a_fold"/>
</dbReference>
<dbReference type="InterPro" id="IPR005248">
    <property type="entry name" value="NadD/NMNAT"/>
</dbReference>
<dbReference type="InterPro" id="IPR004821">
    <property type="entry name" value="Cyt_trans-like"/>
</dbReference>
<dbReference type="PANTHER" id="PTHR39321">
    <property type="entry name" value="NICOTINATE-NUCLEOTIDE ADENYLYLTRANSFERASE-RELATED"/>
    <property type="match status" value="1"/>
</dbReference>
<keyword evidence="8 10" id="KW-0520">NAD</keyword>
<dbReference type="NCBIfam" id="TIGR00125">
    <property type="entry name" value="cyt_tran_rel"/>
    <property type="match status" value="1"/>
</dbReference>
<dbReference type="PANTHER" id="PTHR39321:SF3">
    <property type="entry name" value="PHOSPHOPANTETHEINE ADENYLYLTRANSFERASE"/>
    <property type="match status" value="1"/>
</dbReference>
<sequence>MKRIGILGGTFDPPHQGHLVMAEFVRDQMVLDEVWFIPSHDPPHKEGAVVPSEARLEMVEIAVANNPFFKVCDIELKRKGTSYTIDTIKELNDLYADDEFYFIIGGDMVEHLPKWHRIEELKRIVKFVGVKRPGYEWKPEIPVESVEIPLLDISSTYIRSKVGRNESVRYLVPDLVNDFIKERGLYGFES</sequence>
<protein>
    <recommendedName>
        <fullName evidence="10">Probable nicotinate-nucleotide adenylyltransferase</fullName>
        <ecNumber evidence="10">2.7.7.18</ecNumber>
    </recommendedName>
    <alternativeName>
        <fullName evidence="10">Deamido-NAD(+) diphosphorylase</fullName>
    </alternativeName>
    <alternativeName>
        <fullName evidence="10">Deamido-NAD(+) pyrophosphorylase</fullName>
    </alternativeName>
    <alternativeName>
        <fullName evidence="10">Nicotinate mononucleotide adenylyltransferase</fullName>
        <shortName evidence="10">NaMN adenylyltransferase</shortName>
    </alternativeName>
</protein>
<keyword evidence="7 10" id="KW-0067">ATP-binding</keyword>
<keyword evidence="5 10" id="KW-0548">Nucleotidyltransferase</keyword>
<evidence type="ECO:0000313" key="13">
    <source>
        <dbReference type="Proteomes" id="UP000614490"/>
    </source>
</evidence>
<feature type="domain" description="Cytidyltransferase-like" evidence="11">
    <location>
        <begin position="6"/>
        <end position="160"/>
    </location>
</feature>
<comment type="similarity">
    <text evidence="10">Belongs to the NadD family.</text>
</comment>
<dbReference type="RefSeq" id="WP_197316521.1">
    <property type="nucleotide sequence ID" value="NZ_JADZSC010000001.1"/>
</dbReference>
<dbReference type="AlphaFoldDB" id="A0A931HUX2"/>
<evidence type="ECO:0000256" key="3">
    <source>
        <dbReference type="ARBA" id="ARBA00022642"/>
    </source>
</evidence>